<evidence type="ECO:0000256" key="2">
    <source>
        <dbReference type="ARBA" id="ARBA00022679"/>
    </source>
</evidence>
<dbReference type="PANTHER" id="PTHR48261">
    <property type="entry name" value="ACETYLGLUCOSAMINYLTRANSFERASE"/>
    <property type="match status" value="1"/>
</dbReference>
<accession>A0A9W7FYV5</accession>
<dbReference type="PANTHER" id="PTHR48261:SF2">
    <property type="entry name" value="ACETYLGLUCOSAMINYLTRANSFERASE"/>
    <property type="match status" value="1"/>
</dbReference>
<gene>
    <name evidence="7" type="ORF">TrCOL_g11282</name>
</gene>
<dbReference type="AlphaFoldDB" id="A0A9W7FYV5"/>
<evidence type="ECO:0000256" key="1">
    <source>
        <dbReference type="ARBA" id="ARBA00004370"/>
    </source>
</evidence>
<keyword evidence="3 5" id="KW-0472">Membrane</keyword>
<dbReference type="InterPro" id="IPR004263">
    <property type="entry name" value="Exostosin"/>
</dbReference>
<feature type="transmembrane region" description="Helical" evidence="5">
    <location>
        <begin position="7"/>
        <end position="26"/>
    </location>
</feature>
<keyword evidence="5" id="KW-1133">Transmembrane helix</keyword>
<dbReference type="GO" id="GO:0016020">
    <property type="term" value="C:membrane"/>
    <property type="evidence" value="ECO:0007669"/>
    <property type="project" value="UniProtKB-SubCell"/>
</dbReference>
<dbReference type="InterPro" id="IPR029044">
    <property type="entry name" value="Nucleotide-diphossugar_trans"/>
</dbReference>
<keyword evidence="5" id="KW-0812">Transmembrane</keyword>
<evidence type="ECO:0000256" key="3">
    <source>
        <dbReference type="ARBA" id="ARBA00023136"/>
    </source>
</evidence>
<comment type="caution">
    <text evidence="7">The sequence shown here is derived from an EMBL/GenBank/DDBJ whole genome shotgun (WGS) entry which is preliminary data.</text>
</comment>
<evidence type="ECO:0000256" key="5">
    <source>
        <dbReference type="SAM" id="Phobius"/>
    </source>
</evidence>
<keyword evidence="4" id="KW-1015">Disulfide bond</keyword>
<name>A0A9W7FYV5_9STRA</name>
<evidence type="ECO:0000259" key="6">
    <source>
        <dbReference type="Pfam" id="PF09258"/>
    </source>
</evidence>
<dbReference type="GO" id="GO:0016757">
    <property type="term" value="F:glycosyltransferase activity"/>
    <property type="evidence" value="ECO:0007669"/>
    <property type="project" value="InterPro"/>
</dbReference>
<dbReference type="OrthoDB" id="2020070at2759"/>
<dbReference type="Proteomes" id="UP001165065">
    <property type="component" value="Unassembled WGS sequence"/>
</dbReference>
<dbReference type="Gene3D" id="3.90.550.10">
    <property type="entry name" value="Spore Coat Polysaccharide Biosynthesis Protein SpsA, Chain A"/>
    <property type="match status" value="2"/>
</dbReference>
<feature type="domain" description="Glycosyl transferase 64" evidence="6">
    <location>
        <begin position="411"/>
        <end position="614"/>
    </location>
</feature>
<dbReference type="InterPro" id="IPR015338">
    <property type="entry name" value="GT64_dom"/>
</dbReference>
<keyword evidence="2" id="KW-0808">Transferase</keyword>
<keyword evidence="8" id="KW-1185">Reference proteome</keyword>
<dbReference type="EMBL" id="BRYA01000571">
    <property type="protein sequence ID" value="GMI23546.1"/>
    <property type="molecule type" value="Genomic_DNA"/>
</dbReference>
<comment type="subcellular location">
    <subcellularLocation>
        <location evidence="1">Membrane</location>
    </subcellularLocation>
</comment>
<evidence type="ECO:0000313" key="7">
    <source>
        <dbReference type="EMBL" id="GMI23546.1"/>
    </source>
</evidence>
<reference evidence="8" key="1">
    <citation type="journal article" date="2023" name="Commun. Biol.">
        <title>Genome analysis of Parmales, the sister group of diatoms, reveals the evolutionary specialization of diatoms from phago-mixotrophs to photoautotrophs.</title>
        <authorList>
            <person name="Ban H."/>
            <person name="Sato S."/>
            <person name="Yoshikawa S."/>
            <person name="Yamada K."/>
            <person name="Nakamura Y."/>
            <person name="Ichinomiya M."/>
            <person name="Sato N."/>
            <person name="Blanc-Mathieu R."/>
            <person name="Endo H."/>
            <person name="Kuwata A."/>
            <person name="Ogata H."/>
        </authorList>
    </citation>
    <scope>NUCLEOTIDE SEQUENCE [LARGE SCALE GENOMIC DNA]</scope>
</reference>
<dbReference type="Pfam" id="PF09258">
    <property type="entry name" value="Glyco_transf_64"/>
    <property type="match status" value="1"/>
</dbReference>
<evidence type="ECO:0000313" key="8">
    <source>
        <dbReference type="Proteomes" id="UP001165065"/>
    </source>
</evidence>
<proteinExistence type="predicted"/>
<protein>
    <recommendedName>
        <fullName evidence="6">Glycosyl transferase 64 domain-containing protein</fullName>
    </recommendedName>
</protein>
<evidence type="ECO:0000256" key="4">
    <source>
        <dbReference type="ARBA" id="ARBA00023157"/>
    </source>
</evidence>
<organism evidence="7 8">
    <name type="scientific">Triparma columacea</name>
    <dbReference type="NCBI Taxonomy" id="722753"/>
    <lineage>
        <taxon>Eukaryota</taxon>
        <taxon>Sar</taxon>
        <taxon>Stramenopiles</taxon>
        <taxon>Ochrophyta</taxon>
        <taxon>Bolidophyceae</taxon>
        <taxon>Parmales</taxon>
        <taxon>Triparmaceae</taxon>
        <taxon>Triparma</taxon>
    </lineage>
</organism>
<sequence>MLPSHKRVFVYVFLGSVSLILTFIAITPRHLNHRVAKTTLFEQRLRPKNSIYGVERVDVSAAGATFDRGFILKSGEEITFAVTVFPRFGESQPNARVTNLKRTCDSLLGADYGGAKNINLLFNIDLDTPRDVLEYLSGFSWPHGEKSLHYQLRTKGAETTLGQYWFPAQPGEHGILLEEGVVVSPSYFLFLLQALRVLHSDPISKVLGICLGAPDTSTAGQLEAFDDSIEPYVLRSSPCLSGGMFLPQAWANIVQENSAWLQRRTEVVKTPSEAASGRVMFSFESFMKNRMAVKDQLMIYPKLSKGRLLDDFAGRPGVGKQVLMELPDNEDDIWEISNFFELPSSFDGMEIYDSSGQRVISLSCLSQGKQCYSHFLASGQLTKRQNREEVCKTFSKVGSILNLPKEADQMTIIIDQSAGNVEMPVIAKQLEYYAKSPMVVAIIVALRDDKGEVVPPPVQIGNVFVSFTLRSPLSKNSRFLPLPKISTECVILVDAGVRVHLDDIVMVHHVWKKNKEQIVGFFPSLYKASNKGSSYSAMKTTFMVLHVKFLEGYSCDGAMALVRNKVDHFGGCEDIAMSFYVTRYTTSPAPLFVHPLHRVVRFDTAETRTTELVEPRIRRECAYNFADNLLQHDVKNTPSQHLEVHTSSQSRTGTTVMLELTEFDDSKYKGKSGHQHDVEVKCFFDTTENHWRVKESSGGLPPFARDSVDEGNLCEVAWLVGRSQEKIRLEYKRGKKIDVGQT</sequence>